<accession>D4YK68</accession>
<reference evidence="2 3" key="1">
    <citation type="submission" date="2010-04" db="EMBL/GenBank/DDBJ databases">
        <authorList>
            <person name="Qin X."/>
            <person name="Bachman B."/>
            <person name="Battles P."/>
            <person name="Bell A."/>
            <person name="Bess C."/>
            <person name="Bickham C."/>
            <person name="Chaboub L."/>
            <person name="Chen D."/>
            <person name="Coyle M."/>
            <person name="Deiros D.R."/>
            <person name="Dinh H."/>
            <person name="Forbes L."/>
            <person name="Fowler G."/>
            <person name="Francisco L."/>
            <person name="Fu Q."/>
            <person name="Gubbala S."/>
            <person name="Hale W."/>
            <person name="Han Y."/>
            <person name="Hemphill L."/>
            <person name="Highlander S.K."/>
            <person name="Hirani K."/>
            <person name="Hogues M."/>
            <person name="Jackson L."/>
            <person name="Jakkamsetti A."/>
            <person name="Javaid M."/>
            <person name="Jiang H."/>
            <person name="Korchina V."/>
            <person name="Kovar C."/>
            <person name="Lara F."/>
            <person name="Lee S."/>
            <person name="Mata R."/>
            <person name="Mathew T."/>
            <person name="Moen C."/>
            <person name="Morales K."/>
            <person name="Munidasa M."/>
            <person name="Nazareth L."/>
            <person name="Ngo R."/>
            <person name="Nguyen L."/>
            <person name="Okwuonu G."/>
            <person name="Ongeri F."/>
            <person name="Patil S."/>
            <person name="Petrosino J."/>
            <person name="Pham C."/>
            <person name="Pham P."/>
            <person name="Pu L.-L."/>
            <person name="Puazo M."/>
            <person name="Raj R."/>
            <person name="Reid J."/>
            <person name="Rouhana J."/>
            <person name="Saada N."/>
            <person name="Shang Y."/>
            <person name="Simmons D."/>
            <person name="Thornton R."/>
            <person name="Warren J."/>
            <person name="Weissenberger G."/>
            <person name="Zhang J."/>
            <person name="Zhang L."/>
            <person name="Zhou C."/>
            <person name="Zhu D."/>
            <person name="Muzny D."/>
            <person name="Worley K."/>
            <person name="Gibbs R."/>
        </authorList>
    </citation>
    <scope>NUCLEOTIDE SEQUENCE [LARGE SCALE GENOMIC DNA]</scope>
    <source>
        <strain evidence="2 3">ATCC 49030</strain>
    </source>
</reference>
<dbReference type="EMBL" id="ADNU01000012">
    <property type="protein sequence ID" value="EFG48360.1"/>
    <property type="molecule type" value="Genomic_DNA"/>
</dbReference>
<evidence type="ECO:0000313" key="3">
    <source>
        <dbReference type="Proteomes" id="UP000005714"/>
    </source>
</evidence>
<dbReference type="Proteomes" id="UP000005714">
    <property type="component" value="Unassembled WGS sequence"/>
</dbReference>
<feature type="region of interest" description="Disordered" evidence="1">
    <location>
        <begin position="1"/>
        <end position="23"/>
    </location>
</feature>
<gene>
    <name evidence="2" type="ORF">HMPREF0183_0328</name>
</gene>
<sequence>MARTAKGGGRSSTGDEPVDEHAPALWRGSRAVCLVVTHS</sequence>
<keyword evidence="3" id="KW-1185">Reference proteome</keyword>
<dbReference type="STRING" id="585530.HMPREF0183_0328"/>
<evidence type="ECO:0000313" key="2">
    <source>
        <dbReference type="EMBL" id="EFG48360.1"/>
    </source>
</evidence>
<dbReference type="AlphaFoldDB" id="D4YK68"/>
<feature type="compositionally biased region" description="Gly residues" evidence="1">
    <location>
        <begin position="1"/>
        <end position="11"/>
    </location>
</feature>
<organism evidence="2 3">
    <name type="scientific">Brevibacterium mcbrellneri ATCC 49030</name>
    <dbReference type="NCBI Taxonomy" id="585530"/>
    <lineage>
        <taxon>Bacteria</taxon>
        <taxon>Bacillati</taxon>
        <taxon>Actinomycetota</taxon>
        <taxon>Actinomycetes</taxon>
        <taxon>Micrococcales</taxon>
        <taxon>Brevibacteriaceae</taxon>
        <taxon>Brevibacterium</taxon>
    </lineage>
</organism>
<proteinExistence type="predicted"/>
<evidence type="ECO:0000256" key="1">
    <source>
        <dbReference type="SAM" id="MobiDB-lite"/>
    </source>
</evidence>
<protein>
    <submittedName>
        <fullName evidence="2">Uncharacterized protein</fullName>
    </submittedName>
</protein>
<comment type="caution">
    <text evidence="2">The sequence shown here is derived from an EMBL/GenBank/DDBJ whole genome shotgun (WGS) entry which is preliminary data.</text>
</comment>
<name>D4YK68_9MICO</name>